<evidence type="ECO:0000313" key="1">
    <source>
        <dbReference type="EMBL" id="EQA62063.1"/>
    </source>
</evidence>
<keyword evidence="2" id="KW-1185">Reference proteome</keyword>
<sequence length="59" mass="7305">MKEFYILPPFNNGVLNIHKIKYYKINTYLLFLYFKERIQKKTNAKDFREVFSQKRARAQ</sequence>
<protein>
    <submittedName>
        <fullName evidence="1">Uncharacterized protein</fullName>
    </submittedName>
</protein>
<reference evidence="1" key="1">
    <citation type="submission" date="2013-05" db="EMBL/GenBank/DDBJ databases">
        <authorList>
            <person name="Harkins D.M."/>
            <person name="Durkin A.S."/>
            <person name="Brinkac L.M."/>
            <person name="Haft D.H."/>
            <person name="Selengut J.D."/>
            <person name="Sanka R."/>
            <person name="DePew J."/>
            <person name="Purushe J."/>
            <person name="Hartskeerl R.A."/>
            <person name="Ahmed A."/>
            <person name="van der Linden H."/>
            <person name="Goris M.G.A."/>
            <person name="Vinetz J.M."/>
            <person name="Sutton G.G."/>
            <person name="Nierman W.C."/>
            <person name="Fouts D.E."/>
        </authorList>
    </citation>
    <scope>NUCLEOTIDE SEQUENCE [LARGE SCALE GENOMIC DNA]</scope>
    <source>
        <strain evidence="1">L 60</strain>
    </source>
</reference>
<proteinExistence type="predicted"/>
<dbReference type="AlphaFoldDB" id="V6ICV3"/>
<organism evidence="1 2">
    <name type="scientific">Leptospira alexanderi serovar Manhao 3 str. L 60</name>
    <dbReference type="NCBI Taxonomy" id="1049759"/>
    <lineage>
        <taxon>Bacteria</taxon>
        <taxon>Pseudomonadati</taxon>
        <taxon>Spirochaetota</taxon>
        <taxon>Spirochaetia</taxon>
        <taxon>Leptospirales</taxon>
        <taxon>Leptospiraceae</taxon>
        <taxon>Leptospira</taxon>
    </lineage>
</organism>
<dbReference type="EMBL" id="AHMT02000039">
    <property type="protein sequence ID" value="EQA62063.1"/>
    <property type="molecule type" value="Genomic_DNA"/>
</dbReference>
<comment type="caution">
    <text evidence="1">The sequence shown here is derived from an EMBL/GenBank/DDBJ whole genome shotgun (WGS) entry which is preliminary data.</text>
</comment>
<evidence type="ECO:0000313" key="2">
    <source>
        <dbReference type="Proteomes" id="UP000018747"/>
    </source>
</evidence>
<dbReference type="Proteomes" id="UP000018747">
    <property type="component" value="Unassembled WGS sequence"/>
</dbReference>
<gene>
    <name evidence="1" type="ORF">LEP1GSC062_2096</name>
</gene>
<accession>V6ICV3</accession>
<name>V6ICV3_9LEPT</name>